<reference evidence="3" key="1">
    <citation type="journal article" date="2014" name="Proc. Natl. Acad. Sci. U.S.A.">
        <title>Extensive sampling of basidiomycete genomes demonstrates inadequacy of the white-rot/brown-rot paradigm for wood decay fungi.</title>
        <authorList>
            <person name="Riley R."/>
            <person name="Salamov A.A."/>
            <person name="Brown D.W."/>
            <person name="Nagy L.G."/>
            <person name="Floudas D."/>
            <person name="Held B.W."/>
            <person name="Levasseur A."/>
            <person name="Lombard V."/>
            <person name="Morin E."/>
            <person name="Otillar R."/>
            <person name="Lindquist E.A."/>
            <person name="Sun H."/>
            <person name="LaButti K.M."/>
            <person name="Schmutz J."/>
            <person name="Jabbour D."/>
            <person name="Luo H."/>
            <person name="Baker S.E."/>
            <person name="Pisabarro A.G."/>
            <person name="Walton J.D."/>
            <person name="Blanchette R.A."/>
            <person name="Henrissat B."/>
            <person name="Martin F."/>
            <person name="Cullen D."/>
            <person name="Hibbett D.S."/>
            <person name="Grigoriev I.V."/>
        </authorList>
    </citation>
    <scope>NUCLEOTIDE SEQUENCE [LARGE SCALE GENOMIC DNA]</scope>
    <source>
        <strain evidence="3">FD-172 SS1</strain>
    </source>
</reference>
<sequence length="197" mass="22807">MDYFNIAMADLKKSVKGEREAREDKEKEFKTALADMKQQMEGVQTAVADVQQKAEVERKAHEKKEKELRTRAARMKEDRQRAKEMAQGKHRDLRVRADADALEEEVGRHTRENSTLRSRVEGMEKEINGLKNESLMLRSKVVSKIDDMTVVDALTWSTRTTRLDFKPGTIISETRLATLRRMIDSQSPSTNLRERGW</sequence>
<evidence type="ECO:0000313" key="3">
    <source>
        <dbReference type="Proteomes" id="UP000027195"/>
    </source>
</evidence>
<dbReference type="InParanoid" id="A0A067LZ52"/>
<dbReference type="Proteomes" id="UP000027195">
    <property type="component" value="Unassembled WGS sequence"/>
</dbReference>
<dbReference type="EMBL" id="KL198087">
    <property type="protein sequence ID" value="KDQ08708.1"/>
    <property type="molecule type" value="Genomic_DNA"/>
</dbReference>
<gene>
    <name evidence="2" type="ORF">BOTBODRAFT_37704</name>
</gene>
<protein>
    <submittedName>
        <fullName evidence="2">Uncharacterized protein</fullName>
    </submittedName>
</protein>
<name>A0A067LZ52_BOTB1</name>
<dbReference type="AlphaFoldDB" id="A0A067LZ52"/>
<keyword evidence="3" id="KW-1185">Reference proteome</keyword>
<proteinExistence type="predicted"/>
<organism evidence="2 3">
    <name type="scientific">Botryobasidium botryosum (strain FD-172 SS1)</name>
    <dbReference type="NCBI Taxonomy" id="930990"/>
    <lineage>
        <taxon>Eukaryota</taxon>
        <taxon>Fungi</taxon>
        <taxon>Dikarya</taxon>
        <taxon>Basidiomycota</taxon>
        <taxon>Agaricomycotina</taxon>
        <taxon>Agaricomycetes</taxon>
        <taxon>Cantharellales</taxon>
        <taxon>Botryobasidiaceae</taxon>
        <taxon>Botryobasidium</taxon>
    </lineage>
</organism>
<evidence type="ECO:0000313" key="2">
    <source>
        <dbReference type="EMBL" id="KDQ08708.1"/>
    </source>
</evidence>
<dbReference type="HOGENOM" id="CLU_1383961_0_0_1"/>
<accession>A0A067LZ52</accession>
<feature type="coiled-coil region" evidence="1">
    <location>
        <begin position="8"/>
        <end position="140"/>
    </location>
</feature>
<evidence type="ECO:0000256" key="1">
    <source>
        <dbReference type="SAM" id="Coils"/>
    </source>
</evidence>
<keyword evidence="1" id="KW-0175">Coiled coil</keyword>